<dbReference type="EMBL" id="JAAGWQ010000232">
    <property type="protein sequence ID" value="KAF5658696.1"/>
    <property type="molecule type" value="Genomic_DNA"/>
</dbReference>
<feature type="compositionally biased region" description="Basic and acidic residues" evidence="1">
    <location>
        <begin position="15"/>
        <end position="26"/>
    </location>
</feature>
<proteinExistence type="predicted"/>
<organism evidence="2 3">
    <name type="scientific">Fusarium heterosporum</name>
    <dbReference type="NCBI Taxonomy" id="42747"/>
    <lineage>
        <taxon>Eukaryota</taxon>
        <taxon>Fungi</taxon>
        <taxon>Dikarya</taxon>
        <taxon>Ascomycota</taxon>
        <taxon>Pezizomycotina</taxon>
        <taxon>Sordariomycetes</taxon>
        <taxon>Hypocreomycetidae</taxon>
        <taxon>Hypocreales</taxon>
        <taxon>Nectriaceae</taxon>
        <taxon>Fusarium</taxon>
        <taxon>Fusarium heterosporum species complex</taxon>
    </lineage>
</organism>
<gene>
    <name evidence="2" type="ORF">FHETE_9761</name>
</gene>
<dbReference type="AlphaFoldDB" id="A0A8H5WG28"/>
<keyword evidence="3" id="KW-1185">Reference proteome</keyword>
<name>A0A8H5WG28_FUSHE</name>
<feature type="region of interest" description="Disordered" evidence="1">
    <location>
        <begin position="1"/>
        <end position="26"/>
    </location>
</feature>
<feature type="region of interest" description="Disordered" evidence="1">
    <location>
        <begin position="41"/>
        <end position="71"/>
    </location>
</feature>
<evidence type="ECO:0000313" key="3">
    <source>
        <dbReference type="Proteomes" id="UP000567885"/>
    </source>
</evidence>
<evidence type="ECO:0000256" key="1">
    <source>
        <dbReference type="SAM" id="MobiDB-lite"/>
    </source>
</evidence>
<accession>A0A8H5WG28</accession>
<reference evidence="2 3" key="1">
    <citation type="submission" date="2020-05" db="EMBL/GenBank/DDBJ databases">
        <title>Identification and distribution of gene clusters putatively required for synthesis of sphingolipid metabolism inhibitors in phylogenetically diverse species of the filamentous fungus Fusarium.</title>
        <authorList>
            <person name="Kim H.-S."/>
            <person name="Busman M."/>
            <person name="Brown D.W."/>
            <person name="Divon H."/>
            <person name="Uhlig S."/>
            <person name="Proctor R.H."/>
        </authorList>
    </citation>
    <scope>NUCLEOTIDE SEQUENCE [LARGE SCALE GENOMIC DNA]</scope>
    <source>
        <strain evidence="2 3">NRRL 20693</strain>
    </source>
</reference>
<sequence>MEDIRHVKNPANAEIGRKSLQSDHGQDYRVKATDYDISDAAEIGDEPSPLGPPFNIGGNWEIGTEGTPGDGLKDTTAVSWYRFEKAPWYSNFEYRLAIIAGDA</sequence>
<comment type="caution">
    <text evidence="2">The sequence shown here is derived from an EMBL/GenBank/DDBJ whole genome shotgun (WGS) entry which is preliminary data.</text>
</comment>
<dbReference type="Proteomes" id="UP000567885">
    <property type="component" value="Unassembled WGS sequence"/>
</dbReference>
<evidence type="ECO:0000313" key="2">
    <source>
        <dbReference type="EMBL" id="KAF5658696.1"/>
    </source>
</evidence>
<protein>
    <submittedName>
        <fullName evidence="2">Uncharacterized protein</fullName>
    </submittedName>
</protein>